<reference evidence="2 3" key="1">
    <citation type="journal article" date="2019" name="Commun. Biol.">
        <title>The bagworm genome reveals a unique fibroin gene that provides high tensile strength.</title>
        <authorList>
            <person name="Kono N."/>
            <person name="Nakamura H."/>
            <person name="Ohtoshi R."/>
            <person name="Tomita M."/>
            <person name="Numata K."/>
            <person name="Arakawa K."/>
        </authorList>
    </citation>
    <scope>NUCLEOTIDE SEQUENCE [LARGE SCALE GENOMIC DNA]</scope>
</reference>
<accession>A0A4C1SDH4</accession>
<keyword evidence="3" id="KW-1185">Reference proteome</keyword>
<proteinExistence type="predicted"/>
<sequence length="227" mass="25393">MDTTSYQYDVGLLWRGMEYLNEGMRYKGVEFSTGTLSTRNETAETITYPLCFVKVTTTFNEVSSATSVRCRNREHDRDQDQGTLKSDVPIDSRTAGTTVADRTAAASRRDVLADKWVNGSPGHPIRELKDKAAGLRGYHLMHFRRGRAEGRRTAFARGRMSLVISMGTYTHISDICGGPSRILEGSKRWVQPGRRRWSGPTPEPEATVAPPDPVTRHYRIKNGSTVP</sequence>
<comment type="caution">
    <text evidence="2">The sequence shown here is derived from an EMBL/GenBank/DDBJ whole genome shotgun (WGS) entry which is preliminary data.</text>
</comment>
<dbReference type="Proteomes" id="UP000299102">
    <property type="component" value="Unassembled WGS sequence"/>
</dbReference>
<evidence type="ECO:0000256" key="1">
    <source>
        <dbReference type="SAM" id="MobiDB-lite"/>
    </source>
</evidence>
<name>A0A4C1SDH4_EUMVA</name>
<gene>
    <name evidence="2" type="ORF">EVAR_836_1</name>
</gene>
<organism evidence="2 3">
    <name type="scientific">Eumeta variegata</name>
    <name type="common">Bagworm moth</name>
    <name type="synonym">Eumeta japonica</name>
    <dbReference type="NCBI Taxonomy" id="151549"/>
    <lineage>
        <taxon>Eukaryota</taxon>
        <taxon>Metazoa</taxon>
        <taxon>Ecdysozoa</taxon>
        <taxon>Arthropoda</taxon>
        <taxon>Hexapoda</taxon>
        <taxon>Insecta</taxon>
        <taxon>Pterygota</taxon>
        <taxon>Neoptera</taxon>
        <taxon>Endopterygota</taxon>
        <taxon>Lepidoptera</taxon>
        <taxon>Glossata</taxon>
        <taxon>Ditrysia</taxon>
        <taxon>Tineoidea</taxon>
        <taxon>Psychidae</taxon>
        <taxon>Oiketicinae</taxon>
        <taxon>Eumeta</taxon>
    </lineage>
</organism>
<feature type="region of interest" description="Disordered" evidence="1">
    <location>
        <begin position="192"/>
        <end position="227"/>
    </location>
</feature>
<evidence type="ECO:0000313" key="2">
    <source>
        <dbReference type="EMBL" id="GBP00209.1"/>
    </source>
</evidence>
<protein>
    <submittedName>
        <fullName evidence="2">Uncharacterized protein</fullName>
    </submittedName>
</protein>
<dbReference type="AlphaFoldDB" id="A0A4C1SDH4"/>
<evidence type="ECO:0000313" key="3">
    <source>
        <dbReference type="Proteomes" id="UP000299102"/>
    </source>
</evidence>
<feature type="compositionally biased region" description="Basic and acidic residues" evidence="1">
    <location>
        <begin position="71"/>
        <end position="80"/>
    </location>
</feature>
<dbReference type="EMBL" id="BGZK01000005">
    <property type="protein sequence ID" value="GBP00209.1"/>
    <property type="molecule type" value="Genomic_DNA"/>
</dbReference>
<feature type="region of interest" description="Disordered" evidence="1">
    <location>
        <begin position="70"/>
        <end position="102"/>
    </location>
</feature>